<dbReference type="Gene3D" id="2.60.40.10">
    <property type="entry name" value="Immunoglobulins"/>
    <property type="match status" value="1"/>
</dbReference>
<keyword evidence="3 13" id="KW-0732">Signal</keyword>
<dbReference type="InterPro" id="IPR046966">
    <property type="entry name" value="Glucoamylase_active_site"/>
</dbReference>
<dbReference type="OrthoDB" id="6123450at2759"/>
<dbReference type="InterPro" id="IPR013784">
    <property type="entry name" value="Carb-bd-like_fold"/>
</dbReference>
<evidence type="ECO:0000256" key="2">
    <source>
        <dbReference type="ARBA" id="ARBA00006188"/>
    </source>
</evidence>
<dbReference type="Pfam" id="PF00723">
    <property type="entry name" value="Glyco_hydro_15"/>
    <property type="match status" value="1"/>
</dbReference>
<evidence type="ECO:0000256" key="7">
    <source>
        <dbReference type="ARBA" id="ARBA00023295"/>
    </source>
</evidence>
<feature type="active site" description="Proton acceptor" evidence="10">
    <location>
        <position position="209"/>
    </location>
</feature>
<dbReference type="PRINTS" id="PR00736">
    <property type="entry name" value="GLHYDRLASE15"/>
</dbReference>
<evidence type="ECO:0000256" key="8">
    <source>
        <dbReference type="ARBA" id="ARBA00023326"/>
    </source>
</evidence>
<dbReference type="AlphaFoldDB" id="A0A420HQW1"/>
<dbReference type="InterPro" id="IPR011613">
    <property type="entry name" value="GH15-like"/>
</dbReference>
<gene>
    <name evidence="15" type="ORF">OnM2_057059</name>
</gene>
<dbReference type="InterPro" id="IPR000165">
    <property type="entry name" value="Glucoamylase"/>
</dbReference>
<evidence type="ECO:0000256" key="5">
    <source>
        <dbReference type="ARBA" id="ARBA00023180"/>
    </source>
</evidence>
<evidence type="ECO:0000256" key="11">
    <source>
        <dbReference type="PIRSR" id="PIRSR001031-2"/>
    </source>
</evidence>
<evidence type="ECO:0000256" key="6">
    <source>
        <dbReference type="ARBA" id="ARBA00023277"/>
    </source>
</evidence>
<dbReference type="Proteomes" id="UP000286134">
    <property type="component" value="Unassembled WGS sequence"/>
</dbReference>
<evidence type="ECO:0000259" key="14">
    <source>
        <dbReference type="PROSITE" id="PS51166"/>
    </source>
</evidence>
<dbReference type="Gene3D" id="1.50.10.10">
    <property type="match status" value="1"/>
</dbReference>
<name>A0A420HQW1_9PEZI</name>
<evidence type="ECO:0000313" key="16">
    <source>
        <dbReference type="Proteomes" id="UP000286134"/>
    </source>
</evidence>
<dbReference type="STRING" id="212602.A0A420HQW1"/>
<dbReference type="EMBL" id="MCFK01005716">
    <property type="protein sequence ID" value="RKF59806.1"/>
    <property type="molecule type" value="Genomic_DNA"/>
</dbReference>
<dbReference type="GO" id="GO:0000272">
    <property type="term" value="P:polysaccharide catabolic process"/>
    <property type="evidence" value="ECO:0007669"/>
    <property type="project" value="UniProtKB-KW"/>
</dbReference>
<dbReference type="SUPFAM" id="SSF49452">
    <property type="entry name" value="Starch-binding domain-like"/>
    <property type="match status" value="1"/>
</dbReference>
<evidence type="ECO:0000256" key="1">
    <source>
        <dbReference type="ARBA" id="ARBA00001863"/>
    </source>
</evidence>
<dbReference type="GO" id="GO:2001070">
    <property type="term" value="F:starch binding"/>
    <property type="evidence" value="ECO:0007669"/>
    <property type="project" value="InterPro"/>
</dbReference>
<dbReference type="InterPro" id="IPR013783">
    <property type="entry name" value="Ig-like_fold"/>
</dbReference>
<keyword evidence="16" id="KW-1185">Reference proteome</keyword>
<dbReference type="EC" id="3.2.1.3" evidence="9"/>
<dbReference type="InterPro" id="IPR012341">
    <property type="entry name" value="6hp_glycosidase-like_sf"/>
</dbReference>
<feature type="binding site" evidence="11">
    <location>
        <position position="153"/>
    </location>
    <ligand>
        <name>substrate</name>
    </ligand>
</feature>
<dbReference type="InterPro" id="IPR002044">
    <property type="entry name" value="CBM20"/>
</dbReference>
<dbReference type="PROSITE" id="PS00820">
    <property type="entry name" value="GLUCOAMYLASE"/>
    <property type="match status" value="1"/>
</dbReference>
<dbReference type="GO" id="GO:0000324">
    <property type="term" value="C:fungal-type vacuole"/>
    <property type="evidence" value="ECO:0007669"/>
    <property type="project" value="TreeGrafter"/>
</dbReference>
<proteinExistence type="inferred from homology"/>
<evidence type="ECO:0000256" key="10">
    <source>
        <dbReference type="PIRSR" id="PIRSR001031-1"/>
    </source>
</evidence>
<comment type="catalytic activity">
    <reaction evidence="1 9">
        <text>Hydrolysis of terminal (1-&gt;4)-linked alpha-D-glucose residues successively from non-reducing ends of the chains with release of beta-D-glucose.</text>
        <dbReference type="EC" id="3.2.1.3"/>
    </reaction>
</comment>
<protein>
    <recommendedName>
        <fullName evidence="9">Glucoamylase</fullName>
        <ecNumber evidence="9">3.2.1.3</ecNumber>
    </recommendedName>
    <alternativeName>
        <fullName evidence="9">1,4-alpha-D-glucan glucohydrolase</fullName>
    </alternativeName>
    <alternativeName>
        <fullName evidence="9">Glucan 1,4-alpha-glucosidase</fullName>
    </alternativeName>
</protein>
<dbReference type="PANTHER" id="PTHR31616:SF12">
    <property type="entry name" value="GLUCOAMYLASE"/>
    <property type="match status" value="1"/>
</dbReference>
<organism evidence="15 16">
    <name type="scientific">Erysiphe neolycopersici</name>
    <dbReference type="NCBI Taxonomy" id="212602"/>
    <lineage>
        <taxon>Eukaryota</taxon>
        <taxon>Fungi</taxon>
        <taxon>Dikarya</taxon>
        <taxon>Ascomycota</taxon>
        <taxon>Pezizomycotina</taxon>
        <taxon>Leotiomycetes</taxon>
        <taxon>Erysiphales</taxon>
        <taxon>Erysiphaceae</taxon>
        <taxon>Erysiphe</taxon>
    </lineage>
</organism>
<keyword evidence="5" id="KW-0325">Glycoprotein</keyword>
<keyword evidence="4 9" id="KW-0378">Hydrolase</keyword>
<accession>A0A420HQW1</accession>
<feature type="chain" id="PRO_5019034185" description="Glucoamylase" evidence="13">
    <location>
        <begin position="26"/>
        <end position="635"/>
    </location>
</feature>
<feature type="active site" description="Proton donor" evidence="10">
    <location>
        <position position="212"/>
    </location>
</feature>
<evidence type="ECO:0000256" key="3">
    <source>
        <dbReference type="ARBA" id="ARBA00022729"/>
    </source>
</evidence>
<dbReference type="PANTHER" id="PTHR31616">
    <property type="entry name" value="TREHALASE"/>
    <property type="match status" value="1"/>
</dbReference>
<reference evidence="15 16" key="1">
    <citation type="journal article" date="2018" name="BMC Genomics">
        <title>Comparative genome analyses reveal sequence features reflecting distinct modes of host-adaptation between dicot and monocot powdery mildew.</title>
        <authorList>
            <person name="Wu Y."/>
            <person name="Ma X."/>
            <person name="Pan Z."/>
            <person name="Kale S.D."/>
            <person name="Song Y."/>
            <person name="King H."/>
            <person name="Zhang Q."/>
            <person name="Presley C."/>
            <person name="Deng X."/>
            <person name="Wei C.I."/>
            <person name="Xiao S."/>
        </authorList>
    </citation>
    <scope>NUCLEOTIDE SEQUENCE [LARGE SCALE GENOMIC DNA]</scope>
    <source>
        <strain evidence="15">UMSG2</strain>
    </source>
</reference>
<evidence type="ECO:0000256" key="4">
    <source>
        <dbReference type="ARBA" id="ARBA00022801"/>
    </source>
</evidence>
<evidence type="ECO:0000256" key="12">
    <source>
        <dbReference type="SAM" id="MobiDB-lite"/>
    </source>
</evidence>
<dbReference type="Pfam" id="PF00686">
    <property type="entry name" value="CBM_20"/>
    <property type="match status" value="1"/>
</dbReference>
<dbReference type="PROSITE" id="PS51166">
    <property type="entry name" value="CBM20"/>
    <property type="match status" value="1"/>
</dbReference>
<comment type="similarity">
    <text evidence="2 9">Belongs to the glycosyl hydrolase 15 family.</text>
</comment>
<feature type="signal peptide" evidence="13">
    <location>
        <begin position="1"/>
        <end position="25"/>
    </location>
</feature>
<feature type="compositionally biased region" description="Pro residues" evidence="12">
    <location>
        <begin position="496"/>
        <end position="513"/>
    </location>
</feature>
<evidence type="ECO:0000256" key="9">
    <source>
        <dbReference type="PIRNR" id="PIRNR001031"/>
    </source>
</evidence>
<comment type="caution">
    <text evidence="15">The sequence shown here is derived from an EMBL/GenBank/DDBJ whole genome shotgun (WGS) entry which is preliminary data.</text>
</comment>
<keyword evidence="7 9" id="KW-0326">Glycosidase</keyword>
<dbReference type="SMR" id="A0A420HQW1"/>
<feature type="compositionally biased region" description="Low complexity" evidence="12">
    <location>
        <begin position="514"/>
        <end position="523"/>
    </location>
</feature>
<dbReference type="InterPro" id="IPR008928">
    <property type="entry name" value="6-hairpin_glycosidase_sf"/>
</dbReference>
<sequence>MTAYFIPRISLISVFLAAFLASADSSIFSALQYRVTESQKSDFDRYIIKESQVSLSGIFCNIGPVGACVPGTSSGLVVADFYTWTRDSALTFKYLVDKLTIKYDQSLQKQIENYVSAQAKLQTVANPSGDLHDGSGLGEAKFNTDGSPFPGPWGRPQRDGPALRAITLITYSKWLIAAGYNSTAFNNVWTIIRNDLNYVAQYWNQTGFDLWEEVHGSSFFTVSSQYRALTEGSELASLLGISCSLCDTHMTQLACFLKNFWDPSRGYILANINENYKRSAIDASTILASIHQFDPAVGCDTLTFQPCSDLALANHKVVIDSFRSIYPLNFGILEGKAVSVGRYPEDIYYNGNPWYLTTLAAAEQLYDALYVWEKQKLINVTNISLYFFQDFFPNIQIGTYQDTTIEYQNILNTVSSYADGFVKIVEKFTQTNGSLSEQFDKASGSPLSAYDLTWSYVAFLTAVNRRSGFLSSSWTKFTNSYLPSICDAKSEKGNYKPPPQITWPPDQMPPNLTPTPSTSSSETLISCTPVPTVLVSFNELKTTSYGDTIKILGSDTSLGNWELNNAAALSASRYSPEFPLWRVTIPIKSGVSIQYKYINLKADGTVELEGGSDHELNVPRSCESVISVTDTWKSV</sequence>
<feature type="domain" description="CBM20" evidence="14">
    <location>
        <begin position="527"/>
        <end position="634"/>
    </location>
</feature>
<keyword evidence="8 9" id="KW-0624">Polysaccharide degradation</keyword>
<evidence type="ECO:0000256" key="13">
    <source>
        <dbReference type="SAM" id="SignalP"/>
    </source>
</evidence>
<keyword evidence="6 9" id="KW-0119">Carbohydrate metabolism</keyword>
<dbReference type="SMART" id="SM01065">
    <property type="entry name" value="CBM_2"/>
    <property type="match status" value="1"/>
</dbReference>
<feature type="region of interest" description="Disordered" evidence="12">
    <location>
        <begin position="494"/>
        <end position="523"/>
    </location>
</feature>
<dbReference type="GO" id="GO:0004339">
    <property type="term" value="F:glucan 1,4-alpha-glucosidase activity"/>
    <property type="evidence" value="ECO:0007669"/>
    <property type="project" value="UniProtKB-EC"/>
</dbReference>
<dbReference type="PIRSF" id="PIRSF001031">
    <property type="entry name" value="Glu-a-glcsd_SBD"/>
    <property type="match status" value="1"/>
</dbReference>
<dbReference type="InterPro" id="IPR008291">
    <property type="entry name" value="Glucoamylase_SBD"/>
</dbReference>
<dbReference type="SUPFAM" id="SSF48208">
    <property type="entry name" value="Six-hairpin glycosidases"/>
    <property type="match status" value="1"/>
</dbReference>
<evidence type="ECO:0000313" key="15">
    <source>
        <dbReference type="EMBL" id="RKF59806.1"/>
    </source>
</evidence>
<dbReference type="FunFam" id="1.50.10.10:FF:000018">
    <property type="entry name" value="Glucoamylase"/>
    <property type="match status" value="1"/>
</dbReference>